<dbReference type="PANTHER" id="PTHR22550">
    <property type="entry name" value="SPORE GERMINATION PROTEIN"/>
    <property type="match status" value="1"/>
</dbReference>
<dbReference type="PROSITE" id="PS50293">
    <property type="entry name" value="TPR_REGION"/>
    <property type="match status" value="1"/>
</dbReference>
<dbReference type="AlphaFoldDB" id="A0A432W589"/>
<dbReference type="EMBL" id="PIPL01000001">
    <property type="protein sequence ID" value="RUO25235.1"/>
    <property type="molecule type" value="Genomic_DNA"/>
</dbReference>
<dbReference type="InterPro" id="IPR036465">
    <property type="entry name" value="vWFA_dom_sf"/>
</dbReference>
<dbReference type="InterPro" id="IPR019734">
    <property type="entry name" value="TPR_rpt"/>
</dbReference>
<dbReference type="InterPro" id="IPR011990">
    <property type="entry name" value="TPR-like_helical_dom_sf"/>
</dbReference>
<sequence length="591" mass="66608">MFSDFHFLRPLWLLAIVVLVLLLPWLSRYLRNNSGWQKFIAPHLLTQLVKQPAEQKSRSPIILVCSAWIIASVALAGPTWEKTLVPLQQTDRGVVIVMDMSLSTRASDVSPDRLTRLKYKAIDLLENIEAAQVGLVAYAGDAFTISPLTPDVNNILTLLPGLSPEIMPVAGNYPLLAMQEADRLLKDSGIQQGEIYWLSAGMSRDDMQELNQFFANNQHRLSALTAGQSEGAPIRLQSGDMLRDNQGRIVMAQLNPDYFSRVTRQTGGRYSRLSADNRDIQRLLEQGPAHEQLSDQESTADSHQWRDLGPYLALLLLPLALIVSRRGVLWSVLPLLLLLPPPLKAAENPVMRSLQNTQQRAQALYEQGQYEPAAELYQDPLRRGNAFYRAGEYETAIQEFSRDDSAEAWYNRGNSYAQLGDLEQASDAYDQALQRRPGWQQAEENKQLVDELKEQQPPSEGEGEDDAESDPSEAENQEQEQQGDNQHDAQQDAQADTDENATEEAEPGNDEEEQAEPAPSDDDPGMSEEELQQAQAQLADEDDLSDEEREELEQLLRRIPDDPATLLRNRMRIEAQRRQTEQPPRGARQQW</sequence>
<feature type="compositionally biased region" description="Acidic residues" evidence="2">
    <location>
        <begin position="539"/>
        <end position="551"/>
    </location>
</feature>
<evidence type="ECO:0000256" key="1">
    <source>
        <dbReference type="PROSITE-ProRule" id="PRU00339"/>
    </source>
</evidence>
<dbReference type="PROSITE" id="PS50005">
    <property type="entry name" value="TPR"/>
    <property type="match status" value="1"/>
</dbReference>
<organism evidence="5 6">
    <name type="scientific">Aliidiomarina minuta</name>
    <dbReference type="NCBI Taxonomy" id="880057"/>
    <lineage>
        <taxon>Bacteria</taxon>
        <taxon>Pseudomonadati</taxon>
        <taxon>Pseudomonadota</taxon>
        <taxon>Gammaproteobacteria</taxon>
        <taxon>Alteromonadales</taxon>
        <taxon>Idiomarinaceae</taxon>
        <taxon>Aliidiomarina</taxon>
    </lineage>
</organism>
<dbReference type="SUPFAM" id="SSF48452">
    <property type="entry name" value="TPR-like"/>
    <property type="match status" value="2"/>
</dbReference>
<dbReference type="Gene3D" id="3.40.50.410">
    <property type="entry name" value="von Willebrand factor, type A domain"/>
    <property type="match status" value="1"/>
</dbReference>
<keyword evidence="1" id="KW-0802">TPR repeat</keyword>
<dbReference type="PANTHER" id="PTHR22550:SF14">
    <property type="entry name" value="VWFA DOMAIN-CONTAINING PROTEIN"/>
    <property type="match status" value="1"/>
</dbReference>
<feature type="repeat" description="TPR" evidence="1">
    <location>
        <begin position="406"/>
        <end position="439"/>
    </location>
</feature>
<reference evidence="5 6" key="1">
    <citation type="journal article" date="2011" name="Front. Microbiol.">
        <title>Genomic signatures of strain selection and enhancement in Bacillus atrophaeus var. globigii, a historical biowarfare simulant.</title>
        <authorList>
            <person name="Gibbons H.S."/>
            <person name="Broomall S.M."/>
            <person name="McNew L.A."/>
            <person name="Daligault H."/>
            <person name="Chapman C."/>
            <person name="Bruce D."/>
            <person name="Karavis M."/>
            <person name="Krepps M."/>
            <person name="McGregor P.A."/>
            <person name="Hong C."/>
            <person name="Park K.H."/>
            <person name="Akmal A."/>
            <person name="Feldman A."/>
            <person name="Lin J.S."/>
            <person name="Chang W.E."/>
            <person name="Higgs B.W."/>
            <person name="Demirev P."/>
            <person name="Lindquist J."/>
            <person name="Liem A."/>
            <person name="Fochler E."/>
            <person name="Read T.D."/>
            <person name="Tapia R."/>
            <person name="Johnson S."/>
            <person name="Bishop-Lilly K.A."/>
            <person name="Detter C."/>
            <person name="Han C."/>
            <person name="Sozhamannan S."/>
            <person name="Rosenzweig C.N."/>
            <person name="Skowronski E.W."/>
        </authorList>
    </citation>
    <scope>NUCLEOTIDE SEQUENCE [LARGE SCALE GENOMIC DNA]</scope>
    <source>
        <strain evidence="5 6">MLST1</strain>
    </source>
</reference>
<dbReference type="Proteomes" id="UP000288293">
    <property type="component" value="Unassembled WGS sequence"/>
</dbReference>
<evidence type="ECO:0000256" key="2">
    <source>
        <dbReference type="SAM" id="MobiDB-lite"/>
    </source>
</evidence>
<evidence type="ECO:0000313" key="5">
    <source>
        <dbReference type="EMBL" id="RUO25235.1"/>
    </source>
</evidence>
<comment type="caution">
    <text evidence="5">The sequence shown here is derived from an EMBL/GenBank/DDBJ whole genome shotgun (WGS) entry which is preliminary data.</text>
</comment>
<accession>A0A432W589</accession>
<dbReference type="SMART" id="SM00028">
    <property type="entry name" value="TPR"/>
    <property type="match status" value="1"/>
</dbReference>
<proteinExistence type="predicted"/>
<feature type="compositionally biased region" description="Basic and acidic residues" evidence="2">
    <location>
        <begin position="552"/>
        <end position="561"/>
    </location>
</feature>
<feature type="compositionally biased region" description="Acidic residues" evidence="2">
    <location>
        <begin position="461"/>
        <end position="478"/>
    </location>
</feature>
<feature type="region of interest" description="Disordered" evidence="2">
    <location>
        <begin position="572"/>
        <end position="591"/>
    </location>
</feature>
<dbReference type="OrthoDB" id="9807628at2"/>
<protein>
    <recommendedName>
        <fullName evidence="4">VWFA domain-containing protein</fullName>
    </recommendedName>
</protein>
<dbReference type="Pfam" id="PF00515">
    <property type="entry name" value="TPR_1"/>
    <property type="match status" value="1"/>
</dbReference>
<feature type="domain" description="VWFA" evidence="4">
    <location>
        <begin position="94"/>
        <end position="199"/>
    </location>
</feature>
<dbReference type="Pfam" id="PF13519">
    <property type="entry name" value="VWA_2"/>
    <property type="match status" value="1"/>
</dbReference>
<keyword evidence="6" id="KW-1185">Reference proteome</keyword>
<dbReference type="InterPro" id="IPR050768">
    <property type="entry name" value="UPF0353/GerABKA_families"/>
</dbReference>
<keyword evidence="3" id="KW-1133">Transmembrane helix</keyword>
<keyword evidence="3" id="KW-0812">Transmembrane</keyword>
<evidence type="ECO:0000259" key="4">
    <source>
        <dbReference type="Pfam" id="PF13519"/>
    </source>
</evidence>
<name>A0A432W589_9GAMM</name>
<gene>
    <name evidence="5" type="ORF">CWE09_00385</name>
</gene>
<feature type="region of interest" description="Disordered" evidence="2">
    <location>
        <begin position="450"/>
        <end position="563"/>
    </location>
</feature>
<feature type="transmembrane region" description="Helical" evidence="3">
    <location>
        <begin position="12"/>
        <end position="30"/>
    </location>
</feature>
<evidence type="ECO:0000313" key="6">
    <source>
        <dbReference type="Proteomes" id="UP000288293"/>
    </source>
</evidence>
<dbReference type="InterPro" id="IPR002035">
    <property type="entry name" value="VWF_A"/>
</dbReference>
<dbReference type="RefSeq" id="WP_126801932.1">
    <property type="nucleotide sequence ID" value="NZ_PIPL01000001.1"/>
</dbReference>
<feature type="compositionally biased region" description="Acidic residues" evidence="2">
    <location>
        <begin position="495"/>
        <end position="531"/>
    </location>
</feature>
<evidence type="ECO:0000256" key="3">
    <source>
        <dbReference type="SAM" id="Phobius"/>
    </source>
</evidence>
<dbReference type="SUPFAM" id="SSF53300">
    <property type="entry name" value="vWA-like"/>
    <property type="match status" value="1"/>
</dbReference>
<keyword evidence="3" id="KW-0472">Membrane</keyword>
<dbReference type="Gene3D" id="1.25.40.10">
    <property type="entry name" value="Tetratricopeptide repeat domain"/>
    <property type="match status" value="1"/>
</dbReference>
<feature type="transmembrane region" description="Helical" evidence="3">
    <location>
        <begin position="60"/>
        <end position="80"/>
    </location>
</feature>